<reference evidence="2 3" key="1">
    <citation type="submission" date="2016-05" db="EMBL/GenBank/DDBJ databases">
        <title>Diversity and Homogeneity among Thermoacidophilic Verrucomicrobia Methanotrophs Linked with Geographical Origin.</title>
        <authorList>
            <person name="Erikstad H.-A."/>
            <person name="Smestad N.B."/>
            <person name="Ceballos R.M."/>
            <person name="Birkeland N.-K."/>
        </authorList>
    </citation>
    <scope>NUCLEOTIDE SEQUENCE [LARGE SCALE GENOMIC DNA]</scope>
    <source>
        <strain evidence="2 3">Phi</strain>
    </source>
</reference>
<dbReference type="RefSeq" id="WP_134439786.1">
    <property type="nucleotide sequence ID" value="NZ_CP065957.1"/>
</dbReference>
<dbReference type="AlphaFoldDB" id="A0A4Y8PE53"/>
<comment type="caution">
    <text evidence="2">The sequence shown here is derived from an EMBL/GenBank/DDBJ whole genome shotgun (WGS) entry which is preliminary data.</text>
</comment>
<keyword evidence="1" id="KW-1133">Transmembrane helix</keyword>
<evidence type="ECO:0000313" key="2">
    <source>
        <dbReference type="EMBL" id="TFE69601.1"/>
    </source>
</evidence>
<gene>
    <name evidence="2" type="ORF">A7Q10_07085</name>
</gene>
<keyword evidence="1" id="KW-0812">Transmembrane</keyword>
<dbReference type="EMBL" id="LXQC01000124">
    <property type="protein sequence ID" value="TFE69601.1"/>
    <property type="molecule type" value="Genomic_DNA"/>
</dbReference>
<sequence length="96" mass="11077">MNAETILKMLIAGFSFTLSAGLYAFFYALGRLSNSFLLELFSFVFAFLMILSGFFLVVCPVFTLFWKLLLVFSIFAYLIIPKGMLWIVKKLHQKEK</sequence>
<organism evidence="2 3">
    <name type="scientific">Methylacidiphilum caldifontis</name>
    <dbReference type="NCBI Taxonomy" id="2795386"/>
    <lineage>
        <taxon>Bacteria</taxon>
        <taxon>Pseudomonadati</taxon>
        <taxon>Verrucomicrobiota</taxon>
        <taxon>Methylacidiphilae</taxon>
        <taxon>Methylacidiphilales</taxon>
        <taxon>Methylacidiphilaceae</taxon>
        <taxon>Methylacidiphilum (ex Ratnadevi et al. 2023)</taxon>
    </lineage>
</organism>
<feature type="transmembrane region" description="Helical" evidence="1">
    <location>
        <begin position="36"/>
        <end position="58"/>
    </location>
</feature>
<evidence type="ECO:0000256" key="1">
    <source>
        <dbReference type="SAM" id="Phobius"/>
    </source>
</evidence>
<name>A0A4Y8PE53_9BACT</name>
<evidence type="ECO:0000313" key="3">
    <source>
        <dbReference type="Proteomes" id="UP000297713"/>
    </source>
</evidence>
<keyword evidence="3" id="KW-1185">Reference proteome</keyword>
<proteinExistence type="predicted"/>
<feature type="transmembrane region" description="Helical" evidence="1">
    <location>
        <begin position="6"/>
        <end position="29"/>
    </location>
</feature>
<dbReference type="Proteomes" id="UP000297713">
    <property type="component" value="Unassembled WGS sequence"/>
</dbReference>
<protein>
    <submittedName>
        <fullName evidence="2">Uncharacterized protein</fullName>
    </submittedName>
</protein>
<keyword evidence="1" id="KW-0472">Membrane</keyword>
<accession>A0A4Y8PE53</accession>
<feature type="transmembrane region" description="Helical" evidence="1">
    <location>
        <begin position="64"/>
        <end position="88"/>
    </location>
</feature>
<dbReference type="OrthoDB" id="199455at2"/>